<feature type="non-terminal residue" evidence="7">
    <location>
        <position position="1"/>
    </location>
</feature>
<dbReference type="PROSITE" id="PS00122">
    <property type="entry name" value="CARBOXYLESTERASE_B_1"/>
    <property type="match status" value="1"/>
</dbReference>
<evidence type="ECO:0000256" key="4">
    <source>
        <dbReference type="ARBA" id="ARBA00023180"/>
    </source>
</evidence>
<sequence>STEDQVLPGNLGLQDQLLALVWVRDNIARFGGDSEKVTILGSSAGAASVHLLMFNPHAKGLFSQVIMQSGSAFDPWVVRKDHKFVAFSIGRMMGCQTPDVISESNDSDSEALLKCLKNVSLNALVP</sequence>
<protein>
    <recommendedName>
        <fullName evidence="5">Carboxylic ester hydrolase</fullName>
        <ecNumber evidence="5">3.1.1.-</ecNumber>
    </recommendedName>
</protein>
<dbReference type="InterPro" id="IPR051093">
    <property type="entry name" value="Neuroligin/BSAL"/>
</dbReference>
<keyword evidence="8" id="KW-1185">Reference proteome</keyword>
<reference evidence="7 8" key="1">
    <citation type="journal article" date="2024" name="BMC Genomics">
        <title>Genome assembly of redclaw crayfish (Cherax quadricarinatus) provides insights into its immune adaptation and hypoxia tolerance.</title>
        <authorList>
            <person name="Liu Z."/>
            <person name="Zheng J."/>
            <person name="Li H."/>
            <person name="Fang K."/>
            <person name="Wang S."/>
            <person name="He J."/>
            <person name="Zhou D."/>
            <person name="Weng S."/>
            <person name="Chi M."/>
            <person name="Gu Z."/>
            <person name="He J."/>
            <person name="Li F."/>
            <person name="Wang M."/>
        </authorList>
    </citation>
    <scope>NUCLEOTIDE SEQUENCE [LARGE SCALE GENOMIC DNA]</scope>
    <source>
        <strain evidence="7">ZL_2023a</strain>
    </source>
</reference>
<evidence type="ECO:0000256" key="3">
    <source>
        <dbReference type="ARBA" id="ARBA00022801"/>
    </source>
</evidence>
<feature type="non-terminal residue" evidence="7">
    <location>
        <position position="126"/>
    </location>
</feature>
<evidence type="ECO:0000256" key="1">
    <source>
        <dbReference type="ARBA" id="ARBA00005964"/>
    </source>
</evidence>
<dbReference type="InterPro" id="IPR002018">
    <property type="entry name" value="CarbesteraseB"/>
</dbReference>
<feature type="domain" description="Carboxylesterase type B" evidence="6">
    <location>
        <begin position="1"/>
        <end position="125"/>
    </location>
</feature>
<dbReference type="EC" id="3.1.1.-" evidence="5"/>
<comment type="caution">
    <text evidence="7">The sequence shown here is derived from an EMBL/GenBank/DDBJ whole genome shotgun (WGS) entry which is preliminary data.</text>
</comment>
<dbReference type="EMBL" id="JARKIK010001198">
    <property type="protein sequence ID" value="KAK8719862.1"/>
    <property type="molecule type" value="Genomic_DNA"/>
</dbReference>
<evidence type="ECO:0000313" key="8">
    <source>
        <dbReference type="Proteomes" id="UP001445076"/>
    </source>
</evidence>
<keyword evidence="3 5" id="KW-0378">Hydrolase</keyword>
<evidence type="ECO:0000256" key="2">
    <source>
        <dbReference type="ARBA" id="ARBA00022487"/>
    </source>
</evidence>
<dbReference type="Pfam" id="PF00135">
    <property type="entry name" value="COesterase"/>
    <property type="match status" value="1"/>
</dbReference>
<name>A0AAW0VRY8_CHEQU</name>
<dbReference type="SUPFAM" id="SSF53474">
    <property type="entry name" value="alpha/beta-Hydrolases"/>
    <property type="match status" value="1"/>
</dbReference>
<dbReference type="InterPro" id="IPR029058">
    <property type="entry name" value="AB_hydrolase_fold"/>
</dbReference>
<comment type="similarity">
    <text evidence="1 5">Belongs to the type-B carboxylesterase/lipase family.</text>
</comment>
<evidence type="ECO:0000259" key="6">
    <source>
        <dbReference type="Pfam" id="PF00135"/>
    </source>
</evidence>
<dbReference type="GO" id="GO:0052689">
    <property type="term" value="F:carboxylic ester hydrolase activity"/>
    <property type="evidence" value="ECO:0007669"/>
    <property type="project" value="UniProtKB-KW"/>
</dbReference>
<evidence type="ECO:0000256" key="5">
    <source>
        <dbReference type="RuleBase" id="RU361235"/>
    </source>
</evidence>
<keyword evidence="4" id="KW-0325">Glycoprotein</keyword>
<dbReference type="AlphaFoldDB" id="A0AAW0VRY8"/>
<evidence type="ECO:0000313" key="7">
    <source>
        <dbReference type="EMBL" id="KAK8719862.1"/>
    </source>
</evidence>
<dbReference type="InterPro" id="IPR019826">
    <property type="entry name" value="Carboxylesterase_B_AS"/>
</dbReference>
<dbReference type="PANTHER" id="PTHR43903">
    <property type="entry name" value="NEUROLIGIN"/>
    <property type="match status" value="1"/>
</dbReference>
<proteinExistence type="inferred from homology"/>
<dbReference type="Proteomes" id="UP001445076">
    <property type="component" value="Unassembled WGS sequence"/>
</dbReference>
<gene>
    <name evidence="7" type="ORF">OTU49_013721</name>
</gene>
<accession>A0AAW0VRY8</accession>
<keyword evidence="2" id="KW-0719">Serine esterase</keyword>
<dbReference type="Gene3D" id="3.40.50.1820">
    <property type="entry name" value="alpha/beta hydrolase"/>
    <property type="match status" value="1"/>
</dbReference>
<organism evidence="7 8">
    <name type="scientific">Cherax quadricarinatus</name>
    <name type="common">Australian red claw crayfish</name>
    <dbReference type="NCBI Taxonomy" id="27406"/>
    <lineage>
        <taxon>Eukaryota</taxon>
        <taxon>Metazoa</taxon>
        <taxon>Ecdysozoa</taxon>
        <taxon>Arthropoda</taxon>
        <taxon>Crustacea</taxon>
        <taxon>Multicrustacea</taxon>
        <taxon>Malacostraca</taxon>
        <taxon>Eumalacostraca</taxon>
        <taxon>Eucarida</taxon>
        <taxon>Decapoda</taxon>
        <taxon>Pleocyemata</taxon>
        <taxon>Astacidea</taxon>
        <taxon>Parastacoidea</taxon>
        <taxon>Parastacidae</taxon>
        <taxon>Cherax</taxon>
    </lineage>
</organism>